<dbReference type="OrthoDB" id="5511415at2"/>
<evidence type="ECO:0000313" key="2">
    <source>
        <dbReference type="EMBL" id="TQV89546.1"/>
    </source>
</evidence>
<organism evidence="2 3">
    <name type="scientific">Aliikangiella coralliicola</name>
    <dbReference type="NCBI Taxonomy" id="2592383"/>
    <lineage>
        <taxon>Bacteria</taxon>
        <taxon>Pseudomonadati</taxon>
        <taxon>Pseudomonadota</taxon>
        <taxon>Gammaproteobacteria</taxon>
        <taxon>Oceanospirillales</taxon>
        <taxon>Pleioneaceae</taxon>
        <taxon>Aliikangiella</taxon>
    </lineage>
</organism>
<accession>A0A545UJA1</accession>
<gene>
    <name evidence="2" type="ORF">FLL46_01290</name>
</gene>
<reference evidence="2 3" key="1">
    <citation type="submission" date="2019-07" db="EMBL/GenBank/DDBJ databases">
        <title>Draft genome for Aliikangiella sp. M105.</title>
        <authorList>
            <person name="Wang G."/>
        </authorList>
    </citation>
    <scope>NUCLEOTIDE SEQUENCE [LARGE SCALE GENOMIC DNA]</scope>
    <source>
        <strain evidence="2 3">M105</strain>
    </source>
</reference>
<keyword evidence="3" id="KW-1185">Reference proteome</keyword>
<dbReference type="GO" id="GO:0006950">
    <property type="term" value="P:response to stress"/>
    <property type="evidence" value="ECO:0007669"/>
    <property type="project" value="TreeGrafter"/>
</dbReference>
<sequence length="147" mass="16329">MKHTTNGSLMTDIILETFKLNGLLVLEGDLLINDLGLTSARWKVLGALSNGPGPMTVSDIARMMGQSRQAVQRLSNEMIQAGLLETQPNPKHQRAKLMKLTGKGKRAYEQAMQKQIPWVNSIAENFKEKELKLVSSLLEKLISQLDS</sequence>
<dbReference type="InterPro" id="IPR000835">
    <property type="entry name" value="HTH_MarR-typ"/>
</dbReference>
<protein>
    <submittedName>
        <fullName evidence="2">MarR family transcriptional regulator</fullName>
    </submittedName>
</protein>
<dbReference type="InterPro" id="IPR036388">
    <property type="entry name" value="WH-like_DNA-bd_sf"/>
</dbReference>
<evidence type="ECO:0000259" key="1">
    <source>
        <dbReference type="PROSITE" id="PS50995"/>
    </source>
</evidence>
<dbReference type="PRINTS" id="PR00598">
    <property type="entry name" value="HTHMARR"/>
</dbReference>
<dbReference type="AlphaFoldDB" id="A0A545UJA1"/>
<dbReference type="Proteomes" id="UP000315439">
    <property type="component" value="Unassembled WGS sequence"/>
</dbReference>
<proteinExistence type="predicted"/>
<dbReference type="SMART" id="SM00347">
    <property type="entry name" value="HTH_MARR"/>
    <property type="match status" value="1"/>
</dbReference>
<comment type="caution">
    <text evidence="2">The sequence shown here is derived from an EMBL/GenBank/DDBJ whole genome shotgun (WGS) entry which is preliminary data.</text>
</comment>
<dbReference type="PANTHER" id="PTHR33164">
    <property type="entry name" value="TRANSCRIPTIONAL REGULATOR, MARR FAMILY"/>
    <property type="match status" value="1"/>
</dbReference>
<dbReference type="PANTHER" id="PTHR33164:SF99">
    <property type="entry name" value="MARR FAMILY REGULATORY PROTEIN"/>
    <property type="match status" value="1"/>
</dbReference>
<dbReference type="InterPro" id="IPR036390">
    <property type="entry name" value="WH_DNA-bd_sf"/>
</dbReference>
<dbReference type="RefSeq" id="WP_142891610.1">
    <property type="nucleotide sequence ID" value="NZ_ML660160.1"/>
</dbReference>
<feature type="domain" description="HTH marR-type" evidence="1">
    <location>
        <begin position="6"/>
        <end position="143"/>
    </location>
</feature>
<evidence type="ECO:0000313" key="3">
    <source>
        <dbReference type="Proteomes" id="UP000315439"/>
    </source>
</evidence>
<dbReference type="Gene3D" id="1.10.10.10">
    <property type="entry name" value="Winged helix-like DNA-binding domain superfamily/Winged helix DNA-binding domain"/>
    <property type="match status" value="1"/>
</dbReference>
<dbReference type="SUPFAM" id="SSF46785">
    <property type="entry name" value="Winged helix' DNA-binding domain"/>
    <property type="match status" value="1"/>
</dbReference>
<dbReference type="Pfam" id="PF12802">
    <property type="entry name" value="MarR_2"/>
    <property type="match status" value="1"/>
</dbReference>
<name>A0A545UJA1_9GAMM</name>
<dbReference type="PROSITE" id="PS50995">
    <property type="entry name" value="HTH_MARR_2"/>
    <property type="match status" value="1"/>
</dbReference>
<dbReference type="GO" id="GO:0003700">
    <property type="term" value="F:DNA-binding transcription factor activity"/>
    <property type="evidence" value="ECO:0007669"/>
    <property type="project" value="InterPro"/>
</dbReference>
<dbReference type="InterPro" id="IPR039422">
    <property type="entry name" value="MarR/SlyA-like"/>
</dbReference>
<dbReference type="EMBL" id="VIKS01000001">
    <property type="protein sequence ID" value="TQV89546.1"/>
    <property type="molecule type" value="Genomic_DNA"/>
</dbReference>